<evidence type="ECO:0000259" key="7">
    <source>
        <dbReference type="PROSITE" id="PS51123"/>
    </source>
</evidence>
<organism evidence="8 9">
    <name type="scientific">Pinibacter soli</name>
    <dbReference type="NCBI Taxonomy" id="3044211"/>
    <lineage>
        <taxon>Bacteria</taxon>
        <taxon>Pseudomonadati</taxon>
        <taxon>Bacteroidota</taxon>
        <taxon>Chitinophagia</taxon>
        <taxon>Chitinophagales</taxon>
        <taxon>Chitinophagaceae</taxon>
        <taxon>Pinibacter</taxon>
    </lineage>
</organism>
<dbReference type="Proteomes" id="UP001226434">
    <property type="component" value="Unassembled WGS sequence"/>
</dbReference>
<dbReference type="PANTHER" id="PTHR30329">
    <property type="entry name" value="STATOR ELEMENT OF FLAGELLAR MOTOR COMPLEX"/>
    <property type="match status" value="1"/>
</dbReference>
<keyword evidence="9" id="KW-1185">Reference proteome</keyword>
<evidence type="ECO:0000256" key="2">
    <source>
        <dbReference type="ARBA" id="ARBA00023136"/>
    </source>
</evidence>
<feature type="compositionally biased region" description="Basic and acidic residues" evidence="5">
    <location>
        <begin position="388"/>
        <end position="403"/>
    </location>
</feature>
<dbReference type="PROSITE" id="PS51123">
    <property type="entry name" value="OMPA_2"/>
    <property type="match status" value="1"/>
</dbReference>
<comment type="caution">
    <text evidence="8">The sequence shown here is derived from an EMBL/GenBank/DDBJ whole genome shotgun (WGS) entry which is preliminary data.</text>
</comment>
<dbReference type="PANTHER" id="PTHR30329:SF21">
    <property type="entry name" value="LIPOPROTEIN YIAD-RELATED"/>
    <property type="match status" value="1"/>
</dbReference>
<dbReference type="InterPro" id="IPR006664">
    <property type="entry name" value="OMP_bac"/>
</dbReference>
<name>A0ABT6RJC9_9BACT</name>
<sequence>MAFSLLDSVKNYFHSDFISKAAGLLGENNVAVSKAVNAGIPAILAGIIGNAQADGGSNLLNAAKQAAASGMPEAPENLFSGAGSSLLSTGSSFITSIFGNNSGVIGNLISNFSGIKSSTATTIMSAIAPIALGFIGREATSNNLSASGLTNWLGSQKQDIMNALPAGFTLPTLGKTMRPADTTYNASLPPTEKSGTNWLLWLLIAIVLIALLWYLMRGCNKNVPPPPPPPDTTNVVKPDTTTTVVMPPARESLKVKLPDGTELDAWKGGIEDKLVAFLNDPNSQPGKDVWFDFDDLNFETGSAKITPESQKQINNIAAILKAYPKVKIKIGGYTDKTGDSTANMKLSTDRAKSTSDAIKAAGAKGAQLLGGEGYGSMYAKAAADASDEERKMDRHISVSVREK</sequence>
<evidence type="ECO:0000256" key="5">
    <source>
        <dbReference type="SAM" id="MobiDB-lite"/>
    </source>
</evidence>
<dbReference type="InterPro" id="IPR006665">
    <property type="entry name" value="OmpA-like"/>
</dbReference>
<dbReference type="EMBL" id="JASBRG010000007">
    <property type="protein sequence ID" value="MDI3322500.1"/>
    <property type="molecule type" value="Genomic_DNA"/>
</dbReference>
<dbReference type="Pfam" id="PF00691">
    <property type="entry name" value="OmpA"/>
    <property type="match status" value="1"/>
</dbReference>
<dbReference type="InterPro" id="IPR050330">
    <property type="entry name" value="Bact_OuterMem_StrucFunc"/>
</dbReference>
<keyword evidence="6" id="KW-0812">Transmembrane</keyword>
<feature type="region of interest" description="Disordered" evidence="5">
    <location>
        <begin position="384"/>
        <end position="403"/>
    </location>
</feature>
<gene>
    <name evidence="8" type="ORF">QJ048_22115</name>
</gene>
<accession>A0ABT6RJC9</accession>
<keyword evidence="6" id="KW-1133">Transmembrane helix</keyword>
<dbReference type="PRINTS" id="PR01021">
    <property type="entry name" value="OMPADOMAIN"/>
</dbReference>
<dbReference type="Gene3D" id="3.30.1330.60">
    <property type="entry name" value="OmpA-like domain"/>
    <property type="match status" value="1"/>
</dbReference>
<dbReference type="InterPro" id="IPR036737">
    <property type="entry name" value="OmpA-like_sf"/>
</dbReference>
<evidence type="ECO:0000256" key="3">
    <source>
        <dbReference type="ARBA" id="ARBA00023237"/>
    </source>
</evidence>
<comment type="subcellular location">
    <subcellularLocation>
        <location evidence="1">Cell outer membrane</location>
    </subcellularLocation>
</comment>
<proteinExistence type="predicted"/>
<evidence type="ECO:0000256" key="1">
    <source>
        <dbReference type="ARBA" id="ARBA00004442"/>
    </source>
</evidence>
<protein>
    <submittedName>
        <fullName evidence="8">OmpA family protein</fullName>
    </submittedName>
</protein>
<evidence type="ECO:0000313" key="8">
    <source>
        <dbReference type="EMBL" id="MDI3322500.1"/>
    </source>
</evidence>
<reference evidence="8 9" key="1">
    <citation type="submission" date="2023-05" db="EMBL/GenBank/DDBJ databases">
        <title>Genome sequence of Pinibacter sp. MAH-24.</title>
        <authorList>
            <person name="Huq M.A."/>
        </authorList>
    </citation>
    <scope>NUCLEOTIDE SEQUENCE [LARGE SCALE GENOMIC DNA]</scope>
    <source>
        <strain evidence="8 9">MAH-24</strain>
    </source>
</reference>
<evidence type="ECO:0000313" key="9">
    <source>
        <dbReference type="Proteomes" id="UP001226434"/>
    </source>
</evidence>
<dbReference type="SUPFAM" id="SSF103088">
    <property type="entry name" value="OmpA-like"/>
    <property type="match status" value="1"/>
</dbReference>
<feature type="transmembrane region" description="Helical" evidence="6">
    <location>
        <begin position="198"/>
        <end position="216"/>
    </location>
</feature>
<dbReference type="Pfam" id="PF06078">
    <property type="entry name" value="DUF937"/>
    <property type="match status" value="1"/>
</dbReference>
<feature type="domain" description="OmpA-like" evidence="7">
    <location>
        <begin position="285"/>
        <end position="403"/>
    </location>
</feature>
<evidence type="ECO:0000256" key="6">
    <source>
        <dbReference type="SAM" id="Phobius"/>
    </source>
</evidence>
<evidence type="ECO:0000256" key="4">
    <source>
        <dbReference type="PROSITE-ProRule" id="PRU00473"/>
    </source>
</evidence>
<keyword evidence="2 4" id="KW-0472">Membrane</keyword>
<dbReference type="InterPro" id="IPR009282">
    <property type="entry name" value="DUF937"/>
</dbReference>
<dbReference type="CDD" id="cd07185">
    <property type="entry name" value="OmpA_C-like"/>
    <property type="match status" value="1"/>
</dbReference>
<dbReference type="RefSeq" id="WP_282336621.1">
    <property type="nucleotide sequence ID" value="NZ_JASBRG010000007.1"/>
</dbReference>
<keyword evidence="3" id="KW-0998">Cell outer membrane</keyword>